<protein>
    <submittedName>
        <fullName evidence="1">Uncharacterized protein</fullName>
    </submittedName>
</protein>
<comment type="caution">
    <text evidence="1">The sequence shown here is derived from an EMBL/GenBank/DDBJ whole genome shotgun (WGS) entry which is preliminary data.</text>
</comment>
<dbReference type="Proteomes" id="UP001150581">
    <property type="component" value="Unassembled WGS sequence"/>
</dbReference>
<sequence>MHCTSPAAHNSSMGSVSNERGSSAHGGYSHSGSTRGTMVSEGGNKHSVMAVHTGYPQIEDRPGRVHRYISGGQQGDGAASTTDVMAPPVLPPLESLQSGDEIPFWRPPAVLQREPHYHRPGAGAGLSGSLGGYQLQSQPGSGHAAKAYQQQRNYSSSQSTASASASASATCGRPMLSSALLAISNTHYQHSNQSSQRRGRHTLA</sequence>
<gene>
    <name evidence="1" type="ORF">LPJ66_008052</name>
</gene>
<dbReference type="EMBL" id="JANBPG010001552">
    <property type="protein sequence ID" value="KAJ1889395.1"/>
    <property type="molecule type" value="Genomic_DNA"/>
</dbReference>
<organism evidence="1 2">
    <name type="scientific">Kickxella alabastrina</name>
    <dbReference type="NCBI Taxonomy" id="61397"/>
    <lineage>
        <taxon>Eukaryota</taxon>
        <taxon>Fungi</taxon>
        <taxon>Fungi incertae sedis</taxon>
        <taxon>Zoopagomycota</taxon>
        <taxon>Kickxellomycotina</taxon>
        <taxon>Kickxellomycetes</taxon>
        <taxon>Kickxellales</taxon>
        <taxon>Kickxellaceae</taxon>
        <taxon>Kickxella</taxon>
    </lineage>
</organism>
<accession>A0ACC1I7N5</accession>
<reference evidence="1" key="1">
    <citation type="submission" date="2022-07" db="EMBL/GenBank/DDBJ databases">
        <title>Phylogenomic reconstructions and comparative analyses of Kickxellomycotina fungi.</title>
        <authorList>
            <person name="Reynolds N.K."/>
            <person name="Stajich J.E."/>
            <person name="Barry K."/>
            <person name="Grigoriev I.V."/>
            <person name="Crous P."/>
            <person name="Smith M.E."/>
        </authorList>
    </citation>
    <scope>NUCLEOTIDE SEQUENCE</scope>
    <source>
        <strain evidence="1">Benny 63K</strain>
    </source>
</reference>
<keyword evidence="2" id="KW-1185">Reference proteome</keyword>
<feature type="non-terminal residue" evidence="1">
    <location>
        <position position="204"/>
    </location>
</feature>
<name>A0ACC1I7N5_9FUNG</name>
<evidence type="ECO:0000313" key="1">
    <source>
        <dbReference type="EMBL" id="KAJ1889395.1"/>
    </source>
</evidence>
<evidence type="ECO:0000313" key="2">
    <source>
        <dbReference type="Proteomes" id="UP001150581"/>
    </source>
</evidence>
<proteinExistence type="predicted"/>